<evidence type="ECO:0000313" key="2">
    <source>
        <dbReference type="Proteomes" id="UP000225706"/>
    </source>
</evidence>
<protein>
    <recommendedName>
        <fullName evidence="3">Endonuclease/exonuclease/phosphatase domain-containing protein</fullName>
    </recommendedName>
</protein>
<proteinExistence type="predicted"/>
<dbReference type="OrthoDB" id="5987713at2759"/>
<comment type="caution">
    <text evidence="1">The sequence shown here is derived from an EMBL/GenBank/DDBJ whole genome shotgun (WGS) entry which is preliminary data.</text>
</comment>
<evidence type="ECO:0000313" key="1">
    <source>
        <dbReference type="EMBL" id="PFX30129.1"/>
    </source>
</evidence>
<dbReference type="InterPro" id="IPR011011">
    <property type="entry name" value="Znf_FYVE_PHD"/>
</dbReference>
<dbReference type="Gene3D" id="3.60.10.10">
    <property type="entry name" value="Endonuclease/exonuclease/phosphatase"/>
    <property type="match status" value="1"/>
</dbReference>
<evidence type="ECO:0008006" key="3">
    <source>
        <dbReference type="Google" id="ProtNLM"/>
    </source>
</evidence>
<accession>A0A2B4SLY6</accession>
<dbReference type="PRINTS" id="PR01345">
    <property type="entry name" value="CERVTRCPTASE"/>
</dbReference>
<dbReference type="SUPFAM" id="SSF56219">
    <property type="entry name" value="DNase I-like"/>
    <property type="match status" value="1"/>
</dbReference>
<gene>
    <name evidence="1" type="ORF">AWC38_SpisGene5115</name>
</gene>
<dbReference type="InterPro" id="IPR013083">
    <property type="entry name" value="Znf_RING/FYVE/PHD"/>
</dbReference>
<reference evidence="2" key="1">
    <citation type="journal article" date="2017" name="bioRxiv">
        <title>Comparative analysis of the genomes of Stylophora pistillata and Acropora digitifera provides evidence for extensive differences between species of corals.</title>
        <authorList>
            <person name="Voolstra C.R."/>
            <person name="Li Y."/>
            <person name="Liew Y.J."/>
            <person name="Baumgarten S."/>
            <person name="Zoccola D."/>
            <person name="Flot J.-F."/>
            <person name="Tambutte S."/>
            <person name="Allemand D."/>
            <person name="Aranda M."/>
        </authorList>
    </citation>
    <scope>NUCLEOTIDE SEQUENCE [LARGE SCALE GENOMIC DNA]</scope>
</reference>
<dbReference type="AlphaFoldDB" id="A0A2B4SLY6"/>
<dbReference type="Proteomes" id="UP000225706">
    <property type="component" value="Unassembled WGS sequence"/>
</dbReference>
<dbReference type="SUPFAM" id="SSF57903">
    <property type="entry name" value="FYVE/PHD zinc finger"/>
    <property type="match status" value="1"/>
</dbReference>
<dbReference type="GO" id="GO:0031012">
    <property type="term" value="C:extracellular matrix"/>
    <property type="evidence" value="ECO:0007669"/>
    <property type="project" value="TreeGrafter"/>
</dbReference>
<dbReference type="InterPro" id="IPR036691">
    <property type="entry name" value="Endo/exonu/phosph_ase_sf"/>
</dbReference>
<dbReference type="Gene3D" id="3.30.40.10">
    <property type="entry name" value="Zinc/RING finger domain, C3HC4 (zinc finger)"/>
    <property type="match status" value="1"/>
</dbReference>
<dbReference type="EMBL" id="LSMT01000055">
    <property type="protein sequence ID" value="PFX30129.1"/>
    <property type="molecule type" value="Genomic_DNA"/>
</dbReference>
<sequence>MGNVSTQLQFFGSLSSCLHRQNYMRSSKKANLGRRALYYSNSTATTQLLLLKLSGNVESNPGPQGPQGGFNSSSKTLCSYCAKTMRRNQNGVRCSSCPAVFNIKCTKMSKNELSCYRRKGTWYCFSCTMPQFSDGFFDDLSPSAACDSSSTGEVFQIAEEHSGHFVDCFFRNVNGYCKSNLKMGHMNINSLQNKLEEVKYILNKCLFDIFFISETKLDGTTSDSFLQQPGHRTIRRDRKKGAGSLIAFVREDIPVCGRRNLEPESVESLCPDVMDSKTARFIVCACYRSPKFCKITDFLSSLTSAIELMNTSRQEILLIGDFNMDLLVGEHGVDAEDNSLMDLCDSDQDLIYAVRKNKLPRAKAQEIEYRSMRQIDIDKFLNDLKTVRWSSAYIYDNVDDLWHHWAQLYTEVLDKHAPIKKKRVRGDQLPWITPFIQREISRRTRLFKKHAKSPTTTSWEEFKKQRNKVTSLKRKGFKAFCMEASSNTKYLCEFWNKLRPLLPSKEKRQSKISLIENESVITDSLIVAEMFNNYFCEVSRSDGDSKEMVEVVDHPCVNVIAEKTCDDVFDLVPVEINAAKTQAIAIGPSTYQYHFHLNDSNVHTKDTLKILGVVLDSKLTFKAHIKQQLNMGCAKASALRRIRQFISKDVLVRLYKAYVLPHLEYCSPLLQGVAHELDKVNKHTERSLVDTPEPASSQMTHMFTPLLGEMKTMNANFSFCAREEGSEVSESEDNDDADPTVLTGAVSDLQTRDDTEDSLRQLIASASGPSEGANISNDVLKDIAQDLNAKETTEPAIHEELAKIFQTPLNEKMSDEKFKSKVENMCDQKLWS</sequence>
<dbReference type="PANTHER" id="PTHR33395">
    <property type="entry name" value="TRANSCRIPTASE, PUTATIVE-RELATED-RELATED"/>
    <property type="match status" value="1"/>
</dbReference>
<name>A0A2B4SLY6_STYPI</name>
<organism evidence="1 2">
    <name type="scientific">Stylophora pistillata</name>
    <name type="common">Smooth cauliflower coral</name>
    <dbReference type="NCBI Taxonomy" id="50429"/>
    <lineage>
        <taxon>Eukaryota</taxon>
        <taxon>Metazoa</taxon>
        <taxon>Cnidaria</taxon>
        <taxon>Anthozoa</taxon>
        <taxon>Hexacorallia</taxon>
        <taxon>Scleractinia</taxon>
        <taxon>Astrocoeniina</taxon>
        <taxon>Pocilloporidae</taxon>
        <taxon>Stylophora</taxon>
    </lineage>
</organism>
<dbReference type="PANTHER" id="PTHR33395:SF22">
    <property type="entry name" value="REVERSE TRANSCRIPTASE DOMAIN-CONTAINING PROTEIN"/>
    <property type="match status" value="1"/>
</dbReference>
<keyword evidence="2" id="KW-1185">Reference proteome</keyword>